<evidence type="ECO:0000256" key="2">
    <source>
        <dbReference type="ARBA" id="ARBA00012438"/>
    </source>
</evidence>
<dbReference type="RefSeq" id="WP_203799176.1">
    <property type="nucleotide sequence ID" value="NZ_BAAAQE010000094.1"/>
</dbReference>
<evidence type="ECO:0000256" key="4">
    <source>
        <dbReference type="ARBA" id="ARBA00022777"/>
    </source>
</evidence>
<protein>
    <recommendedName>
        <fullName evidence="2">histidine kinase</fullName>
        <ecNumber evidence="2">2.7.13.3</ecNumber>
    </recommendedName>
</protein>
<dbReference type="InterPro" id="IPR050482">
    <property type="entry name" value="Sensor_HK_TwoCompSys"/>
</dbReference>
<comment type="catalytic activity">
    <reaction evidence="1">
        <text>ATP + protein L-histidine = ADP + protein N-phospho-L-histidine.</text>
        <dbReference type="EC" id="2.7.13.3"/>
    </reaction>
</comment>
<dbReference type="Pfam" id="PF13374">
    <property type="entry name" value="TPR_10"/>
    <property type="match status" value="1"/>
</dbReference>
<keyword evidence="3" id="KW-0808">Transferase</keyword>
<comment type="caution">
    <text evidence="6">The sequence shown here is derived from an EMBL/GenBank/DDBJ whole genome shotgun (WGS) entry which is preliminary data.</text>
</comment>
<evidence type="ECO:0000313" key="6">
    <source>
        <dbReference type="EMBL" id="GID57024.1"/>
    </source>
</evidence>
<evidence type="ECO:0000256" key="5">
    <source>
        <dbReference type="ARBA" id="ARBA00023012"/>
    </source>
</evidence>
<reference evidence="6 7" key="1">
    <citation type="submission" date="2021-01" db="EMBL/GenBank/DDBJ databases">
        <title>Whole genome shotgun sequence of Actinoplanes couchii NBRC 106145.</title>
        <authorList>
            <person name="Komaki H."/>
            <person name="Tamura T."/>
        </authorList>
    </citation>
    <scope>NUCLEOTIDE SEQUENCE [LARGE SCALE GENOMIC DNA]</scope>
    <source>
        <strain evidence="6 7">NBRC 106145</strain>
    </source>
</reference>
<dbReference type="Proteomes" id="UP000612282">
    <property type="component" value="Unassembled WGS sequence"/>
</dbReference>
<evidence type="ECO:0000313" key="7">
    <source>
        <dbReference type="Proteomes" id="UP000612282"/>
    </source>
</evidence>
<gene>
    <name evidence="6" type="ORF">Aco03nite_054280</name>
</gene>
<keyword evidence="4" id="KW-0418">Kinase</keyword>
<keyword evidence="7" id="KW-1185">Reference proteome</keyword>
<sequence>MTAQRAALDMLPPGHPSRPVALGNLGNALRESYLLTGDPEPLREAIDTHRAALLAGAGHPHHPSLLTNLASDLSSSYDRTGDVDELWEALAVSRQALDTTDPEDPRYASRQSNLASLMWTSASRTGDRGRLKDAITLMESAAAGPDTGAGLDPPALHRGLPAALSLIVRRHEIGGRHEVGGPVIELSVAGDLADVPAAVEVAVFRLVDEGLSNVVRHASASHAWMEVRRVGAVVRVVLDDDGVGGATSTPTGVGLESMRRRCEDLGGTFRLVDLHPGTRLSASIPLP</sequence>
<dbReference type="CDD" id="cd16917">
    <property type="entry name" value="HATPase_UhpB-NarQ-NarX-like"/>
    <property type="match status" value="1"/>
</dbReference>
<dbReference type="PANTHER" id="PTHR24421:SF10">
    <property type="entry name" value="NITRATE_NITRITE SENSOR PROTEIN NARQ"/>
    <property type="match status" value="1"/>
</dbReference>
<dbReference type="EMBL" id="BOMG01000064">
    <property type="protein sequence ID" value="GID57024.1"/>
    <property type="molecule type" value="Genomic_DNA"/>
</dbReference>
<dbReference type="InterPro" id="IPR011990">
    <property type="entry name" value="TPR-like_helical_dom_sf"/>
</dbReference>
<accession>A0ABQ3XET6</accession>
<dbReference type="PANTHER" id="PTHR24421">
    <property type="entry name" value="NITRATE/NITRITE SENSOR PROTEIN NARX-RELATED"/>
    <property type="match status" value="1"/>
</dbReference>
<dbReference type="Gene3D" id="3.30.565.10">
    <property type="entry name" value="Histidine kinase-like ATPase, C-terminal domain"/>
    <property type="match status" value="1"/>
</dbReference>
<proteinExistence type="predicted"/>
<dbReference type="SUPFAM" id="SSF55874">
    <property type="entry name" value="ATPase domain of HSP90 chaperone/DNA topoisomerase II/histidine kinase"/>
    <property type="match status" value="1"/>
</dbReference>
<evidence type="ECO:0000256" key="1">
    <source>
        <dbReference type="ARBA" id="ARBA00000085"/>
    </source>
</evidence>
<dbReference type="Gene3D" id="1.25.40.10">
    <property type="entry name" value="Tetratricopeptide repeat domain"/>
    <property type="match status" value="1"/>
</dbReference>
<organism evidence="6 7">
    <name type="scientific">Actinoplanes couchii</name>
    <dbReference type="NCBI Taxonomy" id="403638"/>
    <lineage>
        <taxon>Bacteria</taxon>
        <taxon>Bacillati</taxon>
        <taxon>Actinomycetota</taxon>
        <taxon>Actinomycetes</taxon>
        <taxon>Micromonosporales</taxon>
        <taxon>Micromonosporaceae</taxon>
        <taxon>Actinoplanes</taxon>
    </lineage>
</organism>
<name>A0ABQ3XET6_9ACTN</name>
<keyword evidence="5" id="KW-0902">Two-component regulatory system</keyword>
<evidence type="ECO:0000256" key="3">
    <source>
        <dbReference type="ARBA" id="ARBA00022679"/>
    </source>
</evidence>
<dbReference type="EC" id="2.7.13.3" evidence="2"/>
<dbReference type="InterPro" id="IPR036890">
    <property type="entry name" value="HATPase_C_sf"/>
</dbReference>